<reference evidence="2" key="1">
    <citation type="journal article" date="2019" name="Int. J. Syst. Evol. Microbiol.">
        <title>The Global Catalogue of Microorganisms (GCM) 10K type strain sequencing project: providing services to taxonomists for standard genome sequencing and annotation.</title>
        <authorList>
            <consortium name="The Broad Institute Genomics Platform"/>
            <consortium name="The Broad Institute Genome Sequencing Center for Infectious Disease"/>
            <person name="Wu L."/>
            <person name="Ma J."/>
        </authorList>
    </citation>
    <scope>NUCLEOTIDE SEQUENCE [LARGE SCALE GENOMIC DNA]</scope>
    <source>
        <strain evidence="2">CGMCC 4.5798</strain>
    </source>
</reference>
<organism evidence="1 2">
    <name type="scientific">Massilia aerilata</name>
    <dbReference type="NCBI Taxonomy" id="453817"/>
    <lineage>
        <taxon>Bacteria</taxon>
        <taxon>Pseudomonadati</taxon>
        <taxon>Pseudomonadota</taxon>
        <taxon>Betaproteobacteria</taxon>
        <taxon>Burkholderiales</taxon>
        <taxon>Oxalobacteraceae</taxon>
        <taxon>Telluria group</taxon>
        <taxon>Massilia</taxon>
    </lineage>
</organism>
<protein>
    <submittedName>
        <fullName evidence="1">Uncharacterized protein</fullName>
    </submittedName>
</protein>
<dbReference type="EMBL" id="JBHSMZ010000014">
    <property type="protein sequence ID" value="MFC5550172.1"/>
    <property type="molecule type" value="Genomic_DNA"/>
</dbReference>
<proteinExistence type="predicted"/>
<comment type="caution">
    <text evidence="1">The sequence shown here is derived from an EMBL/GenBank/DDBJ whole genome shotgun (WGS) entry which is preliminary data.</text>
</comment>
<dbReference type="Proteomes" id="UP001596086">
    <property type="component" value="Unassembled WGS sequence"/>
</dbReference>
<gene>
    <name evidence="1" type="ORF">ACFPO9_16785</name>
</gene>
<accession>A0ABW0S161</accession>
<evidence type="ECO:0000313" key="2">
    <source>
        <dbReference type="Proteomes" id="UP001596086"/>
    </source>
</evidence>
<keyword evidence="2" id="KW-1185">Reference proteome</keyword>
<sequence>MWPIKDPTQLPIPMRKTNGYAYLSDAFFPLWLEGLRVAHMLLDDHEEKHGNETYYQDSFGGHYIAALADPQFGDAGIIFDGVTDPAMAHLHRNDQSAWQAFKAAQEGLKSAPRGAIALLCDQGRWHIRIHAGAGYLSECRTMRSSGPKPSVQEIRECLLSYEGYLARCHARVERTILRNFARLRELNLQPGLMLREVELQHKGRMSKMNFKIQSISENGYLFLTDGTLRGARERFTATVAACDINKDQVHVPPPKKAAAPVDHDTAPLF</sequence>
<name>A0ABW0S161_9BURK</name>
<dbReference type="RefSeq" id="WP_379772363.1">
    <property type="nucleotide sequence ID" value="NZ_JBHSMZ010000014.1"/>
</dbReference>
<evidence type="ECO:0000313" key="1">
    <source>
        <dbReference type="EMBL" id="MFC5550172.1"/>
    </source>
</evidence>